<dbReference type="InterPro" id="IPR016181">
    <property type="entry name" value="Acyl_CoA_acyltransferase"/>
</dbReference>
<gene>
    <name evidence="2" type="ORF">CVIRNUC_001944</name>
</gene>
<comment type="caution">
    <text evidence="2">The sequence shown here is derived from an EMBL/GenBank/DDBJ whole genome shotgun (WGS) entry which is preliminary data.</text>
</comment>
<protein>
    <recommendedName>
        <fullName evidence="4">GNAT family N-acetyltransferase</fullName>
    </recommendedName>
</protein>
<proteinExistence type="predicted"/>
<evidence type="ECO:0000256" key="1">
    <source>
        <dbReference type="SAM" id="MobiDB-lite"/>
    </source>
</evidence>
<dbReference type="Proteomes" id="UP001314263">
    <property type="component" value="Unassembled WGS sequence"/>
</dbReference>
<reference evidence="2 3" key="1">
    <citation type="submission" date="2023-10" db="EMBL/GenBank/DDBJ databases">
        <authorList>
            <person name="Maclean D."/>
            <person name="Macfadyen A."/>
        </authorList>
    </citation>
    <scope>NUCLEOTIDE SEQUENCE [LARGE SCALE GENOMIC DNA]</scope>
</reference>
<dbReference type="PANTHER" id="PTHR47017">
    <property type="entry name" value="ACYL-COA"/>
    <property type="match status" value="1"/>
</dbReference>
<feature type="compositionally biased region" description="Polar residues" evidence="1">
    <location>
        <begin position="1"/>
        <end position="16"/>
    </location>
</feature>
<keyword evidence="3" id="KW-1185">Reference proteome</keyword>
<accession>A0AAV1HUT3</accession>
<dbReference type="Pfam" id="PF04339">
    <property type="entry name" value="FemAB_like"/>
    <property type="match status" value="1"/>
</dbReference>
<organism evidence="2 3">
    <name type="scientific">Coccomyxa viridis</name>
    <dbReference type="NCBI Taxonomy" id="1274662"/>
    <lineage>
        <taxon>Eukaryota</taxon>
        <taxon>Viridiplantae</taxon>
        <taxon>Chlorophyta</taxon>
        <taxon>core chlorophytes</taxon>
        <taxon>Trebouxiophyceae</taxon>
        <taxon>Trebouxiophyceae incertae sedis</taxon>
        <taxon>Coccomyxaceae</taxon>
        <taxon>Coccomyxa</taxon>
    </lineage>
</organism>
<dbReference type="EMBL" id="CAUYUE010000003">
    <property type="protein sequence ID" value="CAK0749867.1"/>
    <property type="molecule type" value="Genomic_DNA"/>
</dbReference>
<dbReference type="PANTHER" id="PTHR47017:SF1">
    <property type="entry name" value="ACYL-COA"/>
    <property type="match status" value="1"/>
</dbReference>
<evidence type="ECO:0000313" key="3">
    <source>
        <dbReference type="Proteomes" id="UP001314263"/>
    </source>
</evidence>
<dbReference type="SUPFAM" id="SSF55729">
    <property type="entry name" value="Acyl-CoA N-acyltransferases (Nat)"/>
    <property type="match status" value="1"/>
</dbReference>
<name>A0AAV1HUT3_9CHLO</name>
<sequence length="497" mass="56097">MSVPWTKQTPQFQPLHSHSRPRGYTTPIMCPRAQMVQSEKKRPWWSVRRKIHSQAPSSDTAQAPEHGTANETQSSCGSDLPAAHEPEGRARIAQAEAGLTLDDSTQAVQFQAEIISSIDKVSASEWDACARGSGETNPFLLHAFLHALEESRSAVKEEGWLPQHVLIRHAETQQLHACVPLYLKGHSYGEYVFDNSWAHLAARVGQRYYPKFQCAVPFSPVTGPRILIKDAAENTMLLKAAAQTLMKLTDEYKVSGAHLTFNLPEEGEVLGDMGFLRRTGIQYHWANNNYGTFDDFLMDLKQSKRNNIRKERRSVAGLGMDIQRLTGADIKSRHWDAFYEFYINTTDRKWGQAYLTRDFFQIIGETMPEHVLLVMAEDAGRPLAGALNLLGSHALFGRNWGCSNGPEIKHLHFELCYYQALEAAIERGLPRVEAGAQGEHKLQRGYMPSMTHSSHYIRDPRLSAAIDAYLSQERRQIEYTMEALEQHTSPYKTAKTS</sequence>
<dbReference type="InterPro" id="IPR007434">
    <property type="entry name" value="FemAB-like"/>
</dbReference>
<feature type="region of interest" description="Disordered" evidence="1">
    <location>
        <begin position="51"/>
        <end position="86"/>
    </location>
</feature>
<dbReference type="Gene3D" id="3.40.630.30">
    <property type="match status" value="1"/>
</dbReference>
<feature type="region of interest" description="Disordered" evidence="1">
    <location>
        <begin position="1"/>
        <end position="27"/>
    </location>
</feature>
<evidence type="ECO:0008006" key="4">
    <source>
        <dbReference type="Google" id="ProtNLM"/>
    </source>
</evidence>
<dbReference type="AlphaFoldDB" id="A0AAV1HUT3"/>
<evidence type="ECO:0000313" key="2">
    <source>
        <dbReference type="EMBL" id="CAK0749867.1"/>
    </source>
</evidence>